<evidence type="ECO:0000256" key="1">
    <source>
        <dbReference type="SAM" id="Phobius"/>
    </source>
</evidence>
<keyword evidence="1" id="KW-0472">Membrane</keyword>
<dbReference type="RefSeq" id="WP_119548449.1">
    <property type="nucleotide sequence ID" value="NZ_QXIR01000026.1"/>
</dbReference>
<keyword evidence="1" id="KW-0812">Transmembrane</keyword>
<feature type="transmembrane region" description="Helical" evidence="1">
    <location>
        <begin position="12"/>
        <end position="33"/>
    </location>
</feature>
<sequence>MSRGGKTIKNFAGFLLFWVIGVLAAMIILSLTRNEAVDWMMFLVLSASGIIGALIFYIFKRNKKSSI</sequence>
<organism evidence="2 3">
    <name type="scientific">Bacillus salacetis</name>
    <dbReference type="NCBI Taxonomy" id="2315464"/>
    <lineage>
        <taxon>Bacteria</taxon>
        <taxon>Bacillati</taxon>
        <taxon>Bacillota</taxon>
        <taxon>Bacilli</taxon>
        <taxon>Bacillales</taxon>
        <taxon>Bacillaceae</taxon>
        <taxon>Bacillus</taxon>
    </lineage>
</organism>
<gene>
    <name evidence="2" type="ORF">D3H55_16635</name>
</gene>
<proteinExistence type="predicted"/>
<keyword evidence="1" id="KW-1133">Transmembrane helix</keyword>
<dbReference type="AlphaFoldDB" id="A0A3A1QU12"/>
<accession>A0A3A1QU12</accession>
<evidence type="ECO:0000313" key="2">
    <source>
        <dbReference type="EMBL" id="RIW30365.1"/>
    </source>
</evidence>
<dbReference type="Proteomes" id="UP000265801">
    <property type="component" value="Unassembled WGS sequence"/>
</dbReference>
<feature type="transmembrane region" description="Helical" evidence="1">
    <location>
        <begin position="39"/>
        <end position="59"/>
    </location>
</feature>
<name>A0A3A1QU12_9BACI</name>
<keyword evidence="3" id="KW-1185">Reference proteome</keyword>
<dbReference type="EMBL" id="QXIR01000026">
    <property type="protein sequence ID" value="RIW30365.1"/>
    <property type="molecule type" value="Genomic_DNA"/>
</dbReference>
<protein>
    <submittedName>
        <fullName evidence="2">Uncharacterized protein</fullName>
    </submittedName>
</protein>
<reference evidence="2 3" key="1">
    <citation type="submission" date="2018-09" db="EMBL/GenBank/DDBJ databases">
        <title>Bacillus saliacetes sp. nov., isolated from Thai shrimp paste (Ka-pi).</title>
        <authorList>
            <person name="Daroonpunt R."/>
            <person name="Tanasupawat S."/>
            <person name="Yiamsombut S."/>
        </authorList>
    </citation>
    <scope>NUCLEOTIDE SEQUENCE [LARGE SCALE GENOMIC DNA]</scope>
    <source>
        <strain evidence="2 3">SKP7-4</strain>
    </source>
</reference>
<comment type="caution">
    <text evidence="2">The sequence shown here is derived from an EMBL/GenBank/DDBJ whole genome shotgun (WGS) entry which is preliminary data.</text>
</comment>
<evidence type="ECO:0000313" key="3">
    <source>
        <dbReference type="Proteomes" id="UP000265801"/>
    </source>
</evidence>